<keyword evidence="4 7" id="KW-0378">Hydrolase</keyword>
<accession>A0A9W8CWU4</accession>
<dbReference type="GO" id="GO:0005758">
    <property type="term" value="C:mitochondrial intermembrane space"/>
    <property type="evidence" value="ECO:0007669"/>
    <property type="project" value="TreeGrafter"/>
</dbReference>
<evidence type="ECO:0000256" key="7">
    <source>
        <dbReference type="RuleBase" id="RU003435"/>
    </source>
</evidence>
<dbReference type="Gene3D" id="1.20.1050.40">
    <property type="entry name" value="Endopeptidase. Chain P, domain 1"/>
    <property type="match status" value="1"/>
</dbReference>
<dbReference type="InterPro" id="IPR001567">
    <property type="entry name" value="Pept_M3A_M3B_dom"/>
</dbReference>
<evidence type="ECO:0000256" key="1">
    <source>
        <dbReference type="ARBA" id="ARBA00006040"/>
    </source>
</evidence>
<dbReference type="Gene3D" id="1.10.1370.10">
    <property type="entry name" value="Neurolysin, domain 3"/>
    <property type="match status" value="1"/>
</dbReference>
<evidence type="ECO:0000256" key="5">
    <source>
        <dbReference type="ARBA" id="ARBA00022833"/>
    </source>
</evidence>
<proteinExistence type="inferred from homology"/>
<dbReference type="AlphaFoldDB" id="A0A9W8CWU4"/>
<keyword evidence="10" id="KW-1185">Reference proteome</keyword>
<dbReference type="InterPro" id="IPR024077">
    <property type="entry name" value="Neurolysin/TOP_dom2"/>
</dbReference>
<dbReference type="PANTHER" id="PTHR11804">
    <property type="entry name" value="PROTEASE M3 THIMET OLIGOPEPTIDASE-RELATED"/>
    <property type="match status" value="1"/>
</dbReference>
<keyword evidence="6 7" id="KW-0482">Metalloprotease</keyword>
<dbReference type="Gene3D" id="3.40.390.10">
    <property type="entry name" value="Collagenase (Catalytic Domain)"/>
    <property type="match status" value="1"/>
</dbReference>
<feature type="domain" description="Peptidase M3A/M3B catalytic" evidence="8">
    <location>
        <begin position="222"/>
        <end position="671"/>
    </location>
</feature>
<dbReference type="GO" id="GO:0046872">
    <property type="term" value="F:metal ion binding"/>
    <property type="evidence" value="ECO:0007669"/>
    <property type="project" value="UniProtKB-UniRule"/>
</dbReference>
<dbReference type="InterPro" id="IPR024080">
    <property type="entry name" value="Neurolysin/TOP_N"/>
</dbReference>
<comment type="cofactor">
    <cofactor evidence="7">
        <name>Zn(2+)</name>
        <dbReference type="ChEBI" id="CHEBI:29105"/>
    </cofactor>
    <text evidence="7">Binds 1 zinc ion.</text>
</comment>
<comment type="similarity">
    <text evidence="1 7">Belongs to the peptidase M3 family.</text>
</comment>
<dbReference type="CDD" id="cd06455">
    <property type="entry name" value="M3A_TOP"/>
    <property type="match status" value="1"/>
</dbReference>
<evidence type="ECO:0000256" key="6">
    <source>
        <dbReference type="ARBA" id="ARBA00023049"/>
    </source>
</evidence>
<dbReference type="Proteomes" id="UP001143981">
    <property type="component" value="Unassembled WGS sequence"/>
</dbReference>
<evidence type="ECO:0000256" key="4">
    <source>
        <dbReference type="ARBA" id="ARBA00022801"/>
    </source>
</evidence>
<evidence type="ECO:0000256" key="2">
    <source>
        <dbReference type="ARBA" id="ARBA00022670"/>
    </source>
</evidence>
<keyword evidence="2 7" id="KW-0645">Protease</keyword>
<gene>
    <name evidence="9" type="primary">PRD1_7</name>
    <name evidence="9" type="ORF">LPJ61_005225</name>
</gene>
<dbReference type="GO" id="GO:0006508">
    <property type="term" value="P:proteolysis"/>
    <property type="evidence" value="ECO:0007669"/>
    <property type="project" value="UniProtKB-KW"/>
</dbReference>
<dbReference type="EMBL" id="JANBOI010001594">
    <property type="protein sequence ID" value="KAJ1726380.1"/>
    <property type="molecule type" value="Genomic_DNA"/>
</dbReference>
<evidence type="ECO:0000256" key="3">
    <source>
        <dbReference type="ARBA" id="ARBA00022723"/>
    </source>
</evidence>
<reference evidence="9" key="1">
    <citation type="submission" date="2022-07" db="EMBL/GenBank/DDBJ databases">
        <title>Phylogenomic reconstructions and comparative analyses of Kickxellomycotina fungi.</title>
        <authorList>
            <person name="Reynolds N.K."/>
            <person name="Stajich J.E."/>
            <person name="Barry K."/>
            <person name="Grigoriev I.V."/>
            <person name="Crous P."/>
            <person name="Smith M.E."/>
        </authorList>
    </citation>
    <scope>NUCLEOTIDE SEQUENCE</scope>
    <source>
        <strain evidence="9">BCRC 34381</strain>
    </source>
</reference>
<keyword evidence="5 7" id="KW-0862">Zinc</keyword>
<dbReference type="EC" id="3.4.24.37" evidence="9"/>
<dbReference type="InterPro" id="IPR045090">
    <property type="entry name" value="Pept_M3A_M3B"/>
</dbReference>
<comment type="caution">
    <text evidence="9">The sequence shown here is derived from an EMBL/GenBank/DDBJ whole genome shotgun (WGS) entry which is preliminary data.</text>
</comment>
<dbReference type="FunFam" id="3.40.390.10:FF:000006">
    <property type="entry name" value="Thimet oligopeptidase 1"/>
    <property type="match status" value="1"/>
</dbReference>
<dbReference type="OrthoDB" id="534666at2759"/>
<evidence type="ECO:0000259" key="8">
    <source>
        <dbReference type="Pfam" id="PF01432"/>
    </source>
</evidence>
<organism evidence="9 10">
    <name type="scientific">Coemansia biformis</name>
    <dbReference type="NCBI Taxonomy" id="1286918"/>
    <lineage>
        <taxon>Eukaryota</taxon>
        <taxon>Fungi</taxon>
        <taxon>Fungi incertae sedis</taxon>
        <taxon>Zoopagomycota</taxon>
        <taxon>Kickxellomycotina</taxon>
        <taxon>Kickxellomycetes</taxon>
        <taxon>Kickxellales</taxon>
        <taxon>Kickxellaceae</taxon>
        <taxon>Coemansia</taxon>
    </lineage>
</organism>
<dbReference type="GO" id="GO:0006518">
    <property type="term" value="P:peptide metabolic process"/>
    <property type="evidence" value="ECO:0007669"/>
    <property type="project" value="TreeGrafter"/>
</dbReference>
<dbReference type="InterPro" id="IPR024079">
    <property type="entry name" value="MetalloPept_cat_dom_sf"/>
</dbReference>
<evidence type="ECO:0000313" key="10">
    <source>
        <dbReference type="Proteomes" id="UP001143981"/>
    </source>
</evidence>
<dbReference type="Pfam" id="PF01432">
    <property type="entry name" value="Peptidase_M3"/>
    <property type="match status" value="1"/>
</dbReference>
<dbReference type="SUPFAM" id="SSF55486">
    <property type="entry name" value="Metalloproteases ('zincins'), catalytic domain"/>
    <property type="match status" value="1"/>
</dbReference>
<evidence type="ECO:0000313" key="9">
    <source>
        <dbReference type="EMBL" id="KAJ1726380.1"/>
    </source>
</evidence>
<protein>
    <submittedName>
        <fullName evidence="9">Metalloendopeptidase</fullName>
        <ecNumber evidence="9">3.4.24.37</ecNumber>
    </submittedName>
</protein>
<sequence>MPVSAPVLGAAPKGSLIDFRLTPAEITGRVEEAIRKERALLDAVAQEESPTFANAIAPLGHFSACLAVEAGIAYLLGSVAVDKDARDAGNQANKLSADFEIERTMREDVYKVVRAVYDNKDEMDKLDPEDRRLVEQMELENRRAGLLLSPEKREQLRAVKKRESALEIDFEQCTNDEDARLLFSRDELEGLPEDYFDGRETEDADGEIKYVVTSKYPDYFPLMKYSKRESTRKAMLVANENRCLDNIPRLQELVKLRLEQAQLLGYNTYSEYALEVLMAKTPQAALDMEEDLLARLAAPAKRELAELEALKKADMEAAGEPYTGFYHWDMPYYIHLVVEQRHKLKSEEVKQYFPLAQATRGMLDIYQNMLGLRIVRIDNELVWHPDVETYEAWEADEDVFVGHFYLDLYPREGKYNHEMAICVRYGCNNPEGTRDFPVAALVANFPKPTSTMPSLLPHSDVITLMHELGHVFHNLCAHTKWRWFHGVQVERDFVEAPSQMLENWAWEPASLRKFATHHETGEPIPEEMVAKLVAAKNEGAGLSTLAQAHFGLFDLAIHNTTTSSDLNKMYNDMRHQICLVGTGDVVTHPVAKFGHTASGYSSKYYGYLWSEVFSADMFAGRFKSEGVDNPATGSDYRTSILRPGGSRDAMESLVQFLGRKPNNAAFLESLGLHVD</sequence>
<name>A0A9W8CWU4_9FUNG</name>
<dbReference type="PANTHER" id="PTHR11804:SF84">
    <property type="entry name" value="SACCHAROLYSIN"/>
    <property type="match status" value="1"/>
</dbReference>
<keyword evidence="3 7" id="KW-0479">Metal-binding</keyword>
<dbReference type="GO" id="GO:0004222">
    <property type="term" value="F:metalloendopeptidase activity"/>
    <property type="evidence" value="ECO:0007669"/>
    <property type="project" value="UniProtKB-EC"/>
</dbReference>